<feature type="transmembrane region" description="Helical" evidence="8">
    <location>
        <begin position="101"/>
        <end position="121"/>
    </location>
</feature>
<feature type="transmembrane region" description="Helical" evidence="8">
    <location>
        <begin position="46"/>
        <end position="65"/>
    </location>
</feature>
<proteinExistence type="inferred from homology"/>
<keyword evidence="4 8" id="KW-1003">Cell membrane</keyword>
<organism evidence="9 10">
    <name type="scientific">Schaalia radingae</name>
    <dbReference type="NCBI Taxonomy" id="131110"/>
    <lineage>
        <taxon>Bacteria</taxon>
        <taxon>Bacillati</taxon>
        <taxon>Actinomycetota</taxon>
        <taxon>Actinomycetes</taxon>
        <taxon>Actinomycetales</taxon>
        <taxon>Actinomycetaceae</taxon>
        <taxon>Schaalia</taxon>
    </lineage>
</organism>
<dbReference type="InterPro" id="IPR052017">
    <property type="entry name" value="TSUP"/>
</dbReference>
<keyword evidence="10" id="KW-1185">Reference proteome</keyword>
<keyword evidence="7 8" id="KW-0472">Membrane</keyword>
<protein>
    <recommendedName>
        <fullName evidence="8">Probable membrane transporter protein</fullName>
    </recommendedName>
</protein>
<keyword evidence="3" id="KW-0813">Transport</keyword>
<evidence type="ECO:0000256" key="5">
    <source>
        <dbReference type="ARBA" id="ARBA00022692"/>
    </source>
</evidence>
<evidence type="ECO:0000256" key="2">
    <source>
        <dbReference type="ARBA" id="ARBA00009142"/>
    </source>
</evidence>
<keyword evidence="5 8" id="KW-0812">Transmembrane</keyword>
<evidence type="ECO:0000256" key="7">
    <source>
        <dbReference type="ARBA" id="ARBA00023136"/>
    </source>
</evidence>
<evidence type="ECO:0000313" key="10">
    <source>
        <dbReference type="Proteomes" id="UP000198976"/>
    </source>
</evidence>
<feature type="transmembrane region" description="Helical" evidence="8">
    <location>
        <begin position="201"/>
        <end position="221"/>
    </location>
</feature>
<dbReference type="Pfam" id="PF01925">
    <property type="entry name" value="TauE"/>
    <property type="match status" value="1"/>
</dbReference>
<dbReference type="PANTHER" id="PTHR30269">
    <property type="entry name" value="TRANSMEMBRANE PROTEIN YFCA"/>
    <property type="match status" value="1"/>
</dbReference>
<comment type="similarity">
    <text evidence="2 8">Belongs to the 4-toluene sulfonate uptake permease (TSUP) (TC 2.A.102) family.</text>
</comment>
<evidence type="ECO:0000256" key="8">
    <source>
        <dbReference type="RuleBase" id="RU363041"/>
    </source>
</evidence>
<evidence type="ECO:0000256" key="1">
    <source>
        <dbReference type="ARBA" id="ARBA00004651"/>
    </source>
</evidence>
<accession>A0ABY0V6X9</accession>
<feature type="transmembrane region" description="Helical" evidence="8">
    <location>
        <begin position="175"/>
        <end position="195"/>
    </location>
</feature>
<comment type="subcellular location">
    <subcellularLocation>
        <location evidence="1 8">Cell membrane</location>
        <topology evidence="1 8">Multi-pass membrane protein</topology>
    </subcellularLocation>
</comment>
<feature type="transmembrane region" description="Helical" evidence="8">
    <location>
        <begin position="7"/>
        <end position="40"/>
    </location>
</feature>
<gene>
    <name evidence="9" type="ORF">SAMN04489714_0907</name>
</gene>
<dbReference type="Proteomes" id="UP000198976">
    <property type="component" value="Chromosome I"/>
</dbReference>
<dbReference type="RefSeq" id="WP_058236534.1">
    <property type="nucleotide sequence ID" value="NZ_LT629792.1"/>
</dbReference>
<evidence type="ECO:0000256" key="3">
    <source>
        <dbReference type="ARBA" id="ARBA00022448"/>
    </source>
</evidence>
<dbReference type="InterPro" id="IPR002781">
    <property type="entry name" value="TM_pro_TauE-like"/>
</dbReference>
<dbReference type="EMBL" id="LT629792">
    <property type="protein sequence ID" value="SDT92078.1"/>
    <property type="molecule type" value="Genomic_DNA"/>
</dbReference>
<dbReference type="PANTHER" id="PTHR30269:SF23">
    <property type="entry name" value="MEMBRANE TRANSPORTER PROTEIN YDHB-RELATED"/>
    <property type="match status" value="1"/>
</dbReference>
<feature type="transmembrane region" description="Helical" evidence="8">
    <location>
        <begin position="228"/>
        <end position="245"/>
    </location>
</feature>
<name>A0ABY0V6X9_9ACTO</name>
<evidence type="ECO:0000256" key="4">
    <source>
        <dbReference type="ARBA" id="ARBA00022475"/>
    </source>
</evidence>
<sequence length="246" mass="26011">MDLSAGAWIVLAIASIFVGLGKTALPGVVSVAVAMFAAVLPARESTAVLLILLLVGDIIAVWVYFKTCDWRTLFRLIPSVIIGVACGAAFLYFASDTVVRRSIGIIVLALTFLTLALMHAYGEKMKKAVARSGVRGIYGALGGFTTMSANSGGPVMSMYFLASGFDVQRFLGTQAWFFFLINLVKLPFSAGIGLVTREVVTIALILAPVVIASCAVGKLVANRINQNVFNAIVIVLTIASAAYLLV</sequence>
<evidence type="ECO:0000313" key="9">
    <source>
        <dbReference type="EMBL" id="SDT92078.1"/>
    </source>
</evidence>
<evidence type="ECO:0000256" key="6">
    <source>
        <dbReference type="ARBA" id="ARBA00022989"/>
    </source>
</evidence>
<feature type="transmembrane region" description="Helical" evidence="8">
    <location>
        <begin position="72"/>
        <end position="95"/>
    </location>
</feature>
<reference evidence="9 10" key="1">
    <citation type="submission" date="2016-10" db="EMBL/GenBank/DDBJ databases">
        <authorList>
            <person name="Varghese N."/>
            <person name="Submissions S."/>
        </authorList>
    </citation>
    <scope>NUCLEOTIDE SEQUENCE [LARGE SCALE GENOMIC DNA]</scope>
    <source>
        <strain evidence="9 10">DSM 9169</strain>
    </source>
</reference>
<keyword evidence="6 8" id="KW-1133">Transmembrane helix</keyword>